<keyword evidence="2" id="KW-1185">Reference proteome</keyword>
<dbReference type="EMBL" id="JAUHHV010000005">
    <property type="protein sequence ID" value="KAK1425421.1"/>
    <property type="molecule type" value="Genomic_DNA"/>
</dbReference>
<dbReference type="AlphaFoldDB" id="A0AAD8KQF5"/>
<proteinExistence type="predicted"/>
<organism evidence="1 2">
    <name type="scientific">Tagetes erecta</name>
    <name type="common">African marigold</name>
    <dbReference type="NCBI Taxonomy" id="13708"/>
    <lineage>
        <taxon>Eukaryota</taxon>
        <taxon>Viridiplantae</taxon>
        <taxon>Streptophyta</taxon>
        <taxon>Embryophyta</taxon>
        <taxon>Tracheophyta</taxon>
        <taxon>Spermatophyta</taxon>
        <taxon>Magnoliopsida</taxon>
        <taxon>eudicotyledons</taxon>
        <taxon>Gunneridae</taxon>
        <taxon>Pentapetalae</taxon>
        <taxon>asterids</taxon>
        <taxon>campanulids</taxon>
        <taxon>Asterales</taxon>
        <taxon>Asteraceae</taxon>
        <taxon>Asteroideae</taxon>
        <taxon>Heliantheae alliance</taxon>
        <taxon>Tageteae</taxon>
        <taxon>Tagetes</taxon>
    </lineage>
</organism>
<sequence length="72" mass="8463">MNNIRLHDDHNILIDFDNSISIFSNSNMIDCFQFALLECSDYQSARPRVLISLRRSSETTFNTPNELYIFIM</sequence>
<name>A0AAD8KQF5_TARER</name>
<reference evidence="1" key="1">
    <citation type="journal article" date="2023" name="bioRxiv">
        <title>Improved chromosome-level genome assembly for marigold (Tagetes erecta).</title>
        <authorList>
            <person name="Jiang F."/>
            <person name="Yuan L."/>
            <person name="Wang S."/>
            <person name="Wang H."/>
            <person name="Xu D."/>
            <person name="Wang A."/>
            <person name="Fan W."/>
        </authorList>
    </citation>
    <scope>NUCLEOTIDE SEQUENCE</scope>
    <source>
        <strain evidence="1">WSJ</strain>
        <tissue evidence="1">Leaf</tissue>
    </source>
</reference>
<protein>
    <submittedName>
        <fullName evidence="1">Uncharacterized protein</fullName>
    </submittedName>
</protein>
<comment type="caution">
    <text evidence="1">The sequence shown here is derived from an EMBL/GenBank/DDBJ whole genome shotgun (WGS) entry which is preliminary data.</text>
</comment>
<evidence type="ECO:0000313" key="2">
    <source>
        <dbReference type="Proteomes" id="UP001229421"/>
    </source>
</evidence>
<evidence type="ECO:0000313" key="1">
    <source>
        <dbReference type="EMBL" id="KAK1425421.1"/>
    </source>
</evidence>
<gene>
    <name evidence="1" type="ORF">QVD17_20773</name>
</gene>
<accession>A0AAD8KQF5</accession>
<dbReference type="Proteomes" id="UP001229421">
    <property type="component" value="Unassembled WGS sequence"/>
</dbReference>